<proteinExistence type="predicted"/>
<evidence type="ECO:0000313" key="2">
    <source>
        <dbReference type="Proteomes" id="UP000253872"/>
    </source>
</evidence>
<protein>
    <submittedName>
        <fullName evidence="1">Uncharacterized protein</fullName>
    </submittedName>
</protein>
<dbReference type="RefSeq" id="WP_111403438.1">
    <property type="nucleotide sequence ID" value="NZ_QEPN01000006.1"/>
</dbReference>
<dbReference type="Proteomes" id="UP000253872">
    <property type="component" value="Unassembled WGS sequence"/>
</dbReference>
<evidence type="ECO:0000313" key="1">
    <source>
        <dbReference type="EMBL" id="RDE70902.1"/>
    </source>
</evidence>
<reference evidence="1 2" key="1">
    <citation type="submission" date="2018-05" db="EMBL/GenBank/DDBJ databases">
        <title>Draft Genome Sequences for a Diverse set of 7 Haemophilus Species.</title>
        <authorList>
            <person name="Nichols M."/>
            <person name="Topaz N."/>
            <person name="Wang X."/>
            <person name="Wang X."/>
            <person name="Boxrud D."/>
        </authorList>
    </citation>
    <scope>NUCLEOTIDE SEQUENCE [LARGE SCALE GENOMIC DNA]</scope>
    <source>
        <strain evidence="1 2">C2002001239</strain>
    </source>
</reference>
<sequence length="72" mass="8713">MSKRLIWKEYATDSWHLIIDNRDFYIFKNQTENDDFFYHISECTNTESQGAIGDNFTSFDDAENFLIEYLKR</sequence>
<organism evidence="1 2">
    <name type="scientific">Haemophilus sputorum</name>
    <dbReference type="NCBI Taxonomy" id="1078480"/>
    <lineage>
        <taxon>Bacteria</taxon>
        <taxon>Pseudomonadati</taxon>
        <taxon>Pseudomonadota</taxon>
        <taxon>Gammaproteobacteria</taxon>
        <taxon>Pasteurellales</taxon>
        <taxon>Pasteurellaceae</taxon>
        <taxon>Haemophilus</taxon>
    </lineage>
</organism>
<dbReference type="EMBL" id="QEPN01000006">
    <property type="protein sequence ID" value="RDE70902.1"/>
    <property type="molecule type" value="Genomic_DNA"/>
</dbReference>
<dbReference type="AlphaFoldDB" id="A0A369YBD3"/>
<name>A0A369YBD3_9PAST</name>
<gene>
    <name evidence="1" type="ORF">DPV93_07795</name>
</gene>
<accession>A0A369YBD3</accession>
<comment type="caution">
    <text evidence="1">The sequence shown here is derived from an EMBL/GenBank/DDBJ whole genome shotgun (WGS) entry which is preliminary data.</text>
</comment>